<gene>
    <name evidence="1" type="ORF">ACFSR6_07920</name>
</gene>
<reference evidence="2" key="1">
    <citation type="journal article" date="2019" name="Int. J. Syst. Evol. Microbiol.">
        <title>The Global Catalogue of Microorganisms (GCM) 10K type strain sequencing project: providing services to taxonomists for standard genome sequencing and annotation.</title>
        <authorList>
            <consortium name="The Broad Institute Genomics Platform"/>
            <consortium name="The Broad Institute Genome Sequencing Center for Infectious Disease"/>
            <person name="Wu L."/>
            <person name="Ma J."/>
        </authorList>
    </citation>
    <scope>NUCLEOTIDE SEQUENCE [LARGE SCALE GENOMIC DNA]</scope>
    <source>
        <strain evidence="2">KCTC 42866</strain>
    </source>
</reference>
<evidence type="ECO:0000313" key="2">
    <source>
        <dbReference type="Proteomes" id="UP001597461"/>
    </source>
</evidence>
<dbReference type="Gene3D" id="2.170.130.10">
    <property type="entry name" value="TonB-dependent receptor, plug domain"/>
    <property type="match status" value="1"/>
</dbReference>
<protein>
    <recommendedName>
        <fullName evidence="3">TonB-dependent receptor-like protein</fullName>
    </recommendedName>
</protein>
<dbReference type="Proteomes" id="UP001597461">
    <property type="component" value="Unassembled WGS sequence"/>
</dbReference>
<organism evidence="1 2">
    <name type="scientific">Pedobacter vanadiisoli</name>
    <dbReference type="NCBI Taxonomy" id="1761975"/>
    <lineage>
        <taxon>Bacteria</taxon>
        <taxon>Pseudomonadati</taxon>
        <taxon>Bacteroidota</taxon>
        <taxon>Sphingobacteriia</taxon>
        <taxon>Sphingobacteriales</taxon>
        <taxon>Sphingobacteriaceae</taxon>
        <taxon>Pedobacter</taxon>
    </lineage>
</organism>
<dbReference type="Gene3D" id="2.60.40.1930">
    <property type="match status" value="1"/>
</dbReference>
<sequence length="884" mass="97425">MFFFLGLKDSFAQSSGTIPLDDFEGWTKKRVREKVYIHTDRTVYAKGDTIWFNAYTVTGSGNRLSRLSGALYVELFTQSGKISQVKIPIVNGLAKGCFPTDLTLIDGDYSIRAYTRLMRNDPTSFFQKNIYIGSAKAAQIVSAVIASSSTENGSNKIELKYTNRGGEPIADRSFKYSITEGADTLKTGKSATDGNGNLSLHFKSTSHLKFVSVEAEADDEKVNTVVAINQPSDFDIQILAEGGTFVEGLQSRLAVKCVGPDGYGKNITGKIVDDQGVTVTTFNCDHYGMGQFLIVPEAGRTYTAIADIKDGFSTKVNLPAASRNGAIFSAYTNSSDTITLRIQASSSVHALKSVWHLTGVAGNELVIKKDFTLNGPLLSFKIPCSDLPTGITQLTLFSDRYEPVAERLVFNYPKVNSSIKLSNLKESFKPREMVDLGMQSEVGNQAVVGSYAVSVTDERLQTGSEDDEQTILSSLLLSSDVKGYIEHPNYYFHDINDKKKAELDLLLRSQGYRSFSWKNLNNKQEPLYSPEALETVFSGSAKTLFGKAYAGADITILSLKAKLFQQTKTDQSGRFSFPPFLLTDSVKITFKASAPDKKRRLAVEIDSIPGYHPLTDESYDYLLHHSVGAYHYNDIFNSQKELQEKAGNHTGIQLKDVVVKSKQQMSRSANYNGAGRADQVVVGDQLKSCANLSICLAGLISGVIFKSVQTDFGVVMAPFLARGGPDARPMLLYWNGMQVELQDYPVYLDQNIENPQDIESIEILRNDNYTTMYGAQSRGVIVVTTRGGSLSGGRLNLSTRLFEPVGFSKVKDFYVPKYNTLSKGQKPDFRSTVYWNPSVVTSATGNVPIKYYNSDATGNFRITIEGITPDGNMLHSVYRYKVTK</sequence>
<dbReference type="RefSeq" id="WP_379077295.1">
    <property type="nucleotide sequence ID" value="NZ_JBHULL010000007.1"/>
</dbReference>
<dbReference type="EMBL" id="JBHULL010000007">
    <property type="protein sequence ID" value="MFD2582411.1"/>
    <property type="molecule type" value="Genomic_DNA"/>
</dbReference>
<comment type="caution">
    <text evidence="1">The sequence shown here is derived from an EMBL/GenBank/DDBJ whole genome shotgun (WGS) entry which is preliminary data.</text>
</comment>
<keyword evidence="2" id="KW-1185">Reference proteome</keyword>
<name>A0ABW5MI46_9SPHI</name>
<evidence type="ECO:0000313" key="1">
    <source>
        <dbReference type="EMBL" id="MFD2582411.1"/>
    </source>
</evidence>
<proteinExistence type="predicted"/>
<evidence type="ECO:0008006" key="3">
    <source>
        <dbReference type="Google" id="ProtNLM"/>
    </source>
</evidence>
<accession>A0ABW5MI46</accession>
<dbReference type="InterPro" id="IPR037066">
    <property type="entry name" value="Plug_dom_sf"/>
</dbReference>
<dbReference type="SUPFAM" id="SSF56935">
    <property type="entry name" value="Porins"/>
    <property type="match status" value="1"/>
</dbReference>